<organism evidence="4 6">
    <name type="scientific">Yimella lutea</name>
    <dbReference type="NCBI Taxonomy" id="587872"/>
    <lineage>
        <taxon>Bacteria</taxon>
        <taxon>Bacillati</taxon>
        <taxon>Actinomycetota</taxon>
        <taxon>Actinomycetes</taxon>
        <taxon>Micrococcales</taxon>
        <taxon>Dermacoccaceae</taxon>
        <taxon>Yimella</taxon>
    </lineage>
</organism>
<proteinExistence type="predicted"/>
<dbReference type="InterPro" id="IPR036397">
    <property type="entry name" value="RNaseH_sf"/>
</dbReference>
<dbReference type="InterPro" id="IPR012337">
    <property type="entry name" value="RNaseH-like_sf"/>
</dbReference>
<evidence type="ECO:0000259" key="2">
    <source>
        <dbReference type="PROSITE" id="PS50994"/>
    </source>
</evidence>
<gene>
    <name evidence="3" type="ORF">FB459_0306</name>
    <name evidence="4" type="ORF">FB459_1000</name>
    <name evidence="5" type="ORF">FB459_2924</name>
</gene>
<accession>A0A542EE35</accession>
<feature type="domain" description="Integrase catalytic" evidence="2">
    <location>
        <begin position="164"/>
        <end position="344"/>
    </location>
</feature>
<evidence type="ECO:0000256" key="1">
    <source>
        <dbReference type="SAM" id="MobiDB-lite"/>
    </source>
</evidence>
<evidence type="ECO:0000313" key="4">
    <source>
        <dbReference type="EMBL" id="TQJ13575.1"/>
    </source>
</evidence>
<feature type="region of interest" description="Disordered" evidence="1">
    <location>
        <begin position="386"/>
        <end position="424"/>
    </location>
</feature>
<dbReference type="GO" id="GO:0003676">
    <property type="term" value="F:nucleic acid binding"/>
    <property type="evidence" value="ECO:0007669"/>
    <property type="project" value="InterPro"/>
</dbReference>
<dbReference type="EMBL" id="VFMO01000001">
    <property type="protein sequence ID" value="TQJ13575.1"/>
    <property type="molecule type" value="Genomic_DNA"/>
</dbReference>
<comment type="caution">
    <text evidence="4">The sequence shown here is derived from an EMBL/GenBank/DDBJ whole genome shotgun (WGS) entry which is preliminary data.</text>
</comment>
<protein>
    <submittedName>
        <fullName evidence="4">Integrase-like protein</fullName>
    </submittedName>
</protein>
<dbReference type="Gene3D" id="3.30.420.10">
    <property type="entry name" value="Ribonuclease H-like superfamily/Ribonuclease H"/>
    <property type="match status" value="1"/>
</dbReference>
<dbReference type="SUPFAM" id="SSF53098">
    <property type="entry name" value="Ribonuclease H-like"/>
    <property type="match status" value="1"/>
</dbReference>
<dbReference type="InterPro" id="IPR001584">
    <property type="entry name" value="Integrase_cat-core"/>
</dbReference>
<evidence type="ECO:0000313" key="5">
    <source>
        <dbReference type="EMBL" id="TQJ15378.1"/>
    </source>
</evidence>
<dbReference type="EMBL" id="VFMO01000001">
    <property type="protein sequence ID" value="TQJ15378.1"/>
    <property type="molecule type" value="Genomic_DNA"/>
</dbReference>
<dbReference type="OrthoDB" id="2370461at2"/>
<dbReference type="GO" id="GO:0015074">
    <property type="term" value="P:DNA integration"/>
    <property type="evidence" value="ECO:0007669"/>
    <property type="project" value="InterPro"/>
</dbReference>
<keyword evidence="6" id="KW-1185">Reference proteome</keyword>
<reference evidence="4 6" key="1">
    <citation type="submission" date="2019-06" db="EMBL/GenBank/DDBJ databases">
        <title>Sequencing the genomes of 1000 actinobacteria strains.</title>
        <authorList>
            <person name="Klenk H.-P."/>
        </authorList>
    </citation>
    <scope>NUCLEOTIDE SEQUENCE [LARGE SCALE GENOMIC DNA]</scope>
    <source>
        <strain evidence="4 6">DSM 19828</strain>
    </source>
</reference>
<dbReference type="Pfam" id="PF00665">
    <property type="entry name" value="rve"/>
    <property type="match status" value="1"/>
</dbReference>
<dbReference type="AlphaFoldDB" id="A0A542EE35"/>
<sequence>MGQRKAVLVSQVKAWPKATKAEKTAILDHLVAVNGWHRDHARKMLRRAVAGHDPNRPRAQRDPVYRYDPAVIDALVTCWVVLDGPTGKRLHPALPDLTTALIAHGELHCTPDTLAALLRMSPATIDRRLKPHRTGLIATKGRSMTKPGSLLKASIPMKTWHEWNETVPGFLQIDLVAHEGGDNNGAFHYTLDATDIATGWTEAISVRSKGERIVAAGLTDLILRFPFGINGIHSDNGGEFINHHLAKWCDARRITLTRGRAHHSNDQAYVEQKNWSSVRRAVGYYRYDTRHELDLLNQLWPLQAALDNLYLPQQKLRSKSRNGAKVTKTYDTAATPLHRLTRDHPQYLTDQDAADLSTRATQINPAELRRQIHAIQASLIELARRRGKVEQRPKRNATYLSRKKIHPTKRANSDESTTHSTRAS</sequence>
<evidence type="ECO:0000313" key="6">
    <source>
        <dbReference type="Proteomes" id="UP000320806"/>
    </source>
</evidence>
<evidence type="ECO:0000313" key="3">
    <source>
        <dbReference type="EMBL" id="TQJ12928.1"/>
    </source>
</evidence>
<name>A0A542EE35_9MICO</name>
<dbReference type="EMBL" id="VFMO01000001">
    <property type="protein sequence ID" value="TQJ12928.1"/>
    <property type="molecule type" value="Genomic_DNA"/>
</dbReference>
<dbReference type="PROSITE" id="PS50994">
    <property type="entry name" value="INTEGRASE"/>
    <property type="match status" value="1"/>
</dbReference>
<dbReference type="Proteomes" id="UP000320806">
    <property type="component" value="Unassembled WGS sequence"/>
</dbReference>